<evidence type="ECO:0000313" key="3">
    <source>
        <dbReference type="Proteomes" id="UP000004371"/>
    </source>
</evidence>
<dbReference type="OrthoDB" id="9914342at2"/>
<comment type="caution">
    <text evidence="2">The sequence shown here is derived from an EMBL/GenBank/DDBJ whole genome shotgun (WGS) entry which is preliminary data.</text>
</comment>
<dbReference type="AlphaFoldDB" id="E8LY40"/>
<keyword evidence="1" id="KW-0472">Membrane</keyword>
<keyword evidence="1" id="KW-1133">Transmembrane helix</keyword>
<sequence length="180" mass="20562">MDKAARWSIALSSAALVLSICAFVAQYLWHSQSLIISILDVDVVDNELNAKIAISNLGNRDEVIYDVFYGYEDKLKTDLIYKDKNVDTSFVVKAGESRIFNYSESFHGKKHIVKYPVTRLPINLFVRVLSRGDFVELKLAYFDVATNRLHIRFPSVDIHDVTFRALGDYKKPEFTGYVSL</sequence>
<dbReference type="RefSeq" id="WP_006880765.1">
    <property type="nucleotide sequence ID" value="NZ_AEVS01000088.1"/>
</dbReference>
<organism evidence="2 3">
    <name type="scientific">Vibrio brasiliensis LMG 20546</name>
    <dbReference type="NCBI Taxonomy" id="945543"/>
    <lineage>
        <taxon>Bacteria</taxon>
        <taxon>Pseudomonadati</taxon>
        <taxon>Pseudomonadota</taxon>
        <taxon>Gammaproteobacteria</taxon>
        <taxon>Vibrionales</taxon>
        <taxon>Vibrionaceae</taxon>
        <taxon>Vibrio</taxon>
        <taxon>Vibrio oreintalis group</taxon>
    </lineage>
</organism>
<dbReference type="EMBL" id="AEVS01000088">
    <property type="protein sequence ID" value="EGA64413.1"/>
    <property type="molecule type" value="Genomic_DNA"/>
</dbReference>
<keyword evidence="1" id="KW-0812">Transmembrane</keyword>
<dbReference type="Proteomes" id="UP000004371">
    <property type="component" value="Unassembled WGS sequence"/>
</dbReference>
<proteinExistence type="predicted"/>
<evidence type="ECO:0000313" key="2">
    <source>
        <dbReference type="EMBL" id="EGA64413.1"/>
    </source>
</evidence>
<name>E8LY40_9VIBR</name>
<feature type="transmembrane region" description="Helical" evidence="1">
    <location>
        <begin position="7"/>
        <end position="29"/>
    </location>
</feature>
<evidence type="ECO:0000256" key="1">
    <source>
        <dbReference type="SAM" id="Phobius"/>
    </source>
</evidence>
<gene>
    <name evidence="2" type="ORF">VIBR0546_20213</name>
</gene>
<protein>
    <submittedName>
        <fullName evidence="2">Uncharacterized protein</fullName>
    </submittedName>
</protein>
<keyword evidence="3" id="KW-1185">Reference proteome</keyword>
<reference evidence="2 3" key="1">
    <citation type="journal article" date="2012" name="Int. J. Syst. Evol. Microbiol.">
        <title>Vibrio caribbeanicus sp. nov., isolated from the marine sponge Scleritoderma cyanea.</title>
        <authorList>
            <person name="Hoffmann M."/>
            <person name="Monday S.R."/>
            <person name="Allard M.W."/>
            <person name="Strain E.A."/>
            <person name="Whittaker P."/>
            <person name="Naum M."/>
            <person name="McCarthy P.J."/>
            <person name="Lopez J.V."/>
            <person name="Fischer M."/>
            <person name="Brown E.W."/>
        </authorList>
    </citation>
    <scope>NUCLEOTIDE SEQUENCE [LARGE SCALE GENOMIC DNA]</scope>
    <source>
        <strain evidence="2 3">LMG 20546</strain>
    </source>
</reference>
<accession>E8LY40</accession>